<dbReference type="AlphaFoldDB" id="G0IWJ7"/>
<organism evidence="1 2">
    <name type="scientific">Cyclobacterium marinum (strain ATCC 25205 / DSM 745 / LMG 13164 / NCIMB 1802)</name>
    <name type="common">Flectobacillus marinus</name>
    <dbReference type="NCBI Taxonomy" id="880070"/>
    <lineage>
        <taxon>Bacteria</taxon>
        <taxon>Pseudomonadati</taxon>
        <taxon>Bacteroidota</taxon>
        <taxon>Cytophagia</taxon>
        <taxon>Cytophagales</taxon>
        <taxon>Cyclobacteriaceae</taxon>
        <taxon>Cyclobacterium</taxon>
    </lineage>
</organism>
<name>G0IWJ7_CYCMS</name>
<sequence>MPQKPPIIVASVLKPVDDSRMLYKLGFSIRETNKYDLNIIGFSSKKTPKVENIRLIEIFSGPRTNLSRIFVHFKFLRQLIKIRPAVVIVTTFELLPIATLAKPFLSYKLIYDVQENYGKNITYNQTMPAFLRVVAKSLVRLSERLGKTAIDHYIFAEQCYVTEMPSINSYTVIENKAAISSPFKPSFRLPNPISPHFIICGTITPVYGVIPAIEWFLKLKEALPNAKLTLVGHCPLTSFYQELTNIYGLEEGIHLELSDHPLPIGHIRNKVLEADILMLPYLLLPSIKDKIPTKLYEGIALQKVILMSQNPLWKTIVDKYPAGICIDFLATEEVSSVWKSLLNLDYYQLQPDEDLFWEAEKRKFQQLLINITSPN</sequence>
<gene>
    <name evidence="1" type="ordered locus">Cycma_4288</name>
</gene>
<dbReference type="RefSeq" id="WP_014022275.1">
    <property type="nucleotide sequence ID" value="NC_015914.1"/>
</dbReference>
<dbReference type="EMBL" id="CP002955">
    <property type="protein sequence ID" value="AEL27991.1"/>
    <property type="molecule type" value="Genomic_DNA"/>
</dbReference>
<dbReference type="KEGG" id="cmr:Cycma_4288"/>
<dbReference type="Proteomes" id="UP000001635">
    <property type="component" value="Chromosome"/>
</dbReference>
<reference evidence="2" key="1">
    <citation type="submission" date="2011-07" db="EMBL/GenBank/DDBJ databases">
        <title>The complete genome of Cyclobacterium marinum DSM 745.</title>
        <authorList>
            <person name="Lucas S."/>
            <person name="Han J."/>
            <person name="Lapidus A."/>
            <person name="Bruce D."/>
            <person name="Goodwin L."/>
            <person name="Pitluck S."/>
            <person name="Peters L."/>
            <person name="Kyrpides N."/>
            <person name="Mavromatis K."/>
            <person name="Ivanova N."/>
            <person name="Ovchinnikova G."/>
            <person name="Chertkov O."/>
            <person name="Detter J.C."/>
            <person name="Tapia R."/>
            <person name="Han C."/>
            <person name="Land M."/>
            <person name="Hauser L."/>
            <person name="Markowitz V."/>
            <person name="Cheng J.-F."/>
            <person name="Hugenholtz P."/>
            <person name="Woyke T."/>
            <person name="Wu D."/>
            <person name="Tindall B."/>
            <person name="Schuetze A."/>
            <person name="Brambilla E."/>
            <person name="Klenk H.-P."/>
            <person name="Eisen J.A."/>
        </authorList>
    </citation>
    <scope>NUCLEOTIDE SEQUENCE [LARGE SCALE GENOMIC DNA]</scope>
    <source>
        <strain evidence="2">ATCC 25205 / DSM 745 / LMG 13164 / NCIMB 1802</strain>
    </source>
</reference>
<dbReference type="STRING" id="880070.Cycma_4288"/>
<keyword evidence="1" id="KW-0808">Transferase</keyword>
<dbReference type="eggNOG" id="COG0438">
    <property type="taxonomic scope" value="Bacteria"/>
</dbReference>
<evidence type="ECO:0000313" key="1">
    <source>
        <dbReference type="EMBL" id="AEL27991.1"/>
    </source>
</evidence>
<keyword evidence="2" id="KW-1185">Reference proteome</keyword>
<protein>
    <submittedName>
        <fullName evidence="1">Glycosyl transferase group 1</fullName>
    </submittedName>
</protein>
<evidence type="ECO:0000313" key="2">
    <source>
        <dbReference type="Proteomes" id="UP000001635"/>
    </source>
</evidence>
<accession>G0IWJ7</accession>
<proteinExistence type="predicted"/>
<dbReference type="GO" id="GO:0016740">
    <property type="term" value="F:transferase activity"/>
    <property type="evidence" value="ECO:0007669"/>
    <property type="project" value="UniProtKB-KW"/>
</dbReference>
<dbReference type="Gene3D" id="3.40.50.2000">
    <property type="entry name" value="Glycogen Phosphorylase B"/>
    <property type="match status" value="1"/>
</dbReference>
<dbReference type="HOGENOM" id="CLU_734953_0_0_10"/>
<dbReference type="SUPFAM" id="SSF53756">
    <property type="entry name" value="UDP-Glycosyltransferase/glycogen phosphorylase"/>
    <property type="match status" value="1"/>
</dbReference>
<dbReference type="OrthoDB" id="925984at2"/>